<sequence>MPHRDDNASRVLARIREVPEGFVRSYGDVSPGAPRFAGTVLASTSADVPWWRIVRADGSLAKGARQRALLEQEGVPFRGERVDMHAARIP</sequence>
<dbReference type="Gene3D" id="1.10.10.10">
    <property type="entry name" value="Winged helix-like DNA-binding domain superfamily/Winged helix DNA-binding domain"/>
    <property type="match status" value="1"/>
</dbReference>
<reference evidence="3" key="1">
    <citation type="submission" date="2022-10" db="EMBL/GenBank/DDBJ databases">
        <title>The WGS of Solirubrobacter phytolaccae KCTC 29190.</title>
        <authorList>
            <person name="Jiang Z."/>
        </authorList>
    </citation>
    <scope>NUCLEOTIDE SEQUENCE</scope>
    <source>
        <strain evidence="3">KCTC 29190</strain>
    </source>
</reference>
<protein>
    <submittedName>
        <fullName evidence="3">MGMT family protein</fullName>
    </submittedName>
</protein>
<dbReference type="EMBL" id="JAPDDP010000002">
    <property type="protein sequence ID" value="MDA0179002.1"/>
    <property type="molecule type" value="Genomic_DNA"/>
</dbReference>
<proteinExistence type="predicted"/>
<dbReference type="AlphaFoldDB" id="A0A9X3N627"/>
<feature type="domain" description="Methylated-DNA-[protein]-cysteine S-methyltransferase DNA binding" evidence="2">
    <location>
        <begin position="9"/>
        <end position="75"/>
    </location>
</feature>
<accession>A0A9X3N627</accession>
<dbReference type="Proteomes" id="UP001147653">
    <property type="component" value="Unassembled WGS sequence"/>
</dbReference>
<dbReference type="InterPro" id="IPR052520">
    <property type="entry name" value="ATL_DNA_repair"/>
</dbReference>
<evidence type="ECO:0000313" key="4">
    <source>
        <dbReference type="Proteomes" id="UP001147653"/>
    </source>
</evidence>
<gene>
    <name evidence="3" type="ORF">OJ997_01750</name>
</gene>
<evidence type="ECO:0000256" key="1">
    <source>
        <dbReference type="ARBA" id="ARBA00022763"/>
    </source>
</evidence>
<comment type="caution">
    <text evidence="3">The sequence shown here is derived from an EMBL/GenBank/DDBJ whole genome shotgun (WGS) entry which is preliminary data.</text>
</comment>
<dbReference type="PANTHER" id="PTHR42942:SF1">
    <property type="entry name" value="ALKYLTRANSFERASE-LIKE PROTEIN 1"/>
    <property type="match status" value="1"/>
</dbReference>
<name>A0A9X3N627_9ACTN</name>
<keyword evidence="1" id="KW-0227">DNA damage</keyword>
<dbReference type="InterPro" id="IPR036388">
    <property type="entry name" value="WH-like_DNA-bd_sf"/>
</dbReference>
<dbReference type="InterPro" id="IPR036217">
    <property type="entry name" value="MethylDNA_cys_MeTrfase_DNAb"/>
</dbReference>
<dbReference type="PANTHER" id="PTHR42942">
    <property type="entry name" value="6-O-METHYLGUANINE DNA METHYLTRANSFERASE"/>
    <property type="match status" value="1"/>
</dbReference>
<dbReference type="SUPFAM" id="SSF46767">
    <property type="entry name" value="Methylated DNA-protein cysteine methyltransferase, C-terminal domain"/>
    <property type="match status" value="1"/>
</dbReference>
<dbReference type="GO" id="GO:0006281">
    <property type="term" value="P:DNA repair"/>
    <property type="evidence" value="ECO:0007669"/>
    <property type="project" value="InterPro"/>
</dbReference>
<dbReference type="GO" id="GO:0003824">
    <property type="term" value="F:catalytic activity"/>
    <property type="evidence" value="ECO:0007669"/>
    <property type="project" value="InterPro"/>
</dbReference>
<dbReference type="InterPro" id="IPR014048">
    <property type="entry name" value="MethylDNA_cys_MeTrfase_DNA-bd"/>
</dbReference>
<keyword evidence="4" id="KW-1185">Reference proteome</keyword>
<organism evidence="3 4">
    <name type="scientific">Solirubrobacter phytolaccae</name>
    <dbReference type="NCBI Taxonomy" id="1404360"/>
    <lineage>
        <taxon>Bacteria</taxon>
        <taxon>Bacillati</taxon>
        <taxon>Actinomycetota</taxon>
        <taxon>Thermoleophilia</taxon>
        <taxon>Solirubrobacterales</taxon>
        <taxon>Solirubrobacteraceae</taxon>
        <taxon>Solirubrobacter</taxon>
    </lineage>
</organism>
<dbReference type="RefSeq" id="WP_270023269.1">
    <property type="nucleotide sequence ID" value="NZ_JAPDDP010000002.1"/>
</dbReference>
<evidence type="ECO:0000259" key="2">
    <source>
        <dbReference type="Pfam" id="PF01035"/>
    </source>
</evidence>
<evidence type="ECO:0000313" key="3">
    <source>
        <dbReference type="EMBL" id="MDA0179002.1"/>
    </source>
</evidence>
<dbReference type="Pfam" id="PF01035">
    <property type="entry name" value="DNA_binding_1"/>
    <property type="match status" value="1"/>
</dbReference>